<name>A0A5C6C2A3_9BACT</name>
<organism evidence="2 3">
    <name type="scientific">Novipirellula galeiformis</name>
    <dbReference type="NCBI Taxonomy" id="2528004"/>
    <lineage>
        <taxon>Bacteria</taxon>
        <taxon>Pseudomonadati</taxon>
        <taxon>Planctomycetota</taxon>
        <taxon>Planctomycetia</taxon>
        <taxon>Pirellulales</taxon>
        <taxon>Pirellulaceae</taxon>
        <taxon>Novipirellula</taxon>
    </lineage>
</organism>
<keyword evidence="1" id="KW-0812">Transmembrane</keyword>
<dbReference type="AlphaFoldDB" id="A0A5C6C2A3"/>
<reference evidence="2 3" key="1">
    <citation type="submission" date="2019-02" db="EMBL/GenBank/DDBJ databases">
        <title>Deep-cultivation of Planctomycetes and their phenomic and genomic characterization uncovers novel biology.</title>
        <authorList>
            <person name="Wiegand S."/>
            <person name="Jogler M."/>
            <person name="Boedeker C."/>
            <person name="Pinto D."/>
            <person name="Vollmers J."/>
            <person name="Rivas-Marin E."/>
            <person name="Kohn T."/>
            <person name="Peeters S.H."/>
            <person name="Heuer A."/>
            <person name="Rast P."/>
            <person name="Oberbeckmann S."/>
            <person name="Bunk B."/>
            <person name="Jeske O."/>
            <person name="Meyerdierks A."/>
            <person name="Storesund J.E."/>
            <person name="Kallscheuer N."/>
            <person name="Luecker S."/>
            <person name="Lage O.M."/>
            <person name="Pohl T."/>
            <person name="Merkel B.J."/>
            <person name="Hornburger P."/>
            <person name="Mueller R.-W."/>
            <person name="Bruemmer F."/>
            <person name="Labrenz M."/>
            <person name="Spormann A.M."/>
            <person name="Op Den Camp H."/>
            <person name="Overmann J."/>
            <person name="Amann R."/>
            <person name="Jetten M.S.M."/>
            <person name="Mascher T."/>
            <person name="Medema M.H."/>
            <person name="Devos D.P."/>
            <person name="Kaster A.-K."/>
            <person name="Ovreas L."/>
            <person name="Rohde M."/>
            <person name="Galperin M.Y."/>
            <person name="Jogler C."/>
        </authorList>
    </citation>
    <scope>NUCLEOTIDE SEQUENCE [LARGE SCALE GENOMIC DNA]</scope>
    <source>
        <strain evidence="2 3">Pla52o</strain>
    </source>
</reference>
<keyword evidence="1" id="KW-0472">Membrane</keyword>
<dbReference type="EMBL" id="SJPT01000012">
    <property type="protein sequence ID" value="TWU17354.1"/>
    <property type="molecule type" value="Genomic_DNA"/>
</dbReference>
<protein>
    <recommendedName>
        <fullName evidence="4">Inner membrane component domain-containing protein</fullName>
    </recommendedName>
</protein>
<dbReference type="Proteomes" id="UP000316304">
    <property type="component" value="Unassembled WGS sequence"/>
</dbReference>
<accession>A0A5C6C2A3</accession>
<gene>
    <name evidence="2" type="ORF">Pla52o_51580</name>
</gene>
<keyword evidence="3" id="KW-1185">Reference proteome</keyword>
<comment type="caution">
    <text evidence="2">The sequence shown here is derived from an EMBL/GenBank/DDBJ whole genome shotgun (WGS) entry which is preliminary data.</text>
</comment>
<evidence type="ECO:0000313" key="2">
    <source>
        <dbReference type="EMBL" id="TWU17354.1"/>
    </source>
</evidence>
<dbReference type="RefSeq" id="WP_146597103.1">
    <property type="nucleotide sequence ID" value="NZ_SJPT01000012.1"/>
</dbReference>
<evidence type="ECO:0008006" key="4">
    <source>
        <dbReference type="Google" id="ProtNLM"/>
    </source>
</evidence>
<dbReference type="OrthoDB" id="289383at2"/>
<evidence type="ECO:0000256" key="1">
    <source>
        <dbReference type="SAM" id="Phobius"/>
    </source>
</evidence>
<evidence type="ECO:0000313" key="3">
    <source>
        <dbReference type="Proteomes" id="UP000316304"/>
    </source>
</evidence>
<sequence>MEQIKGLWRDTWWLWAGFVGMLMVMSAFLSWFFLLIIPLLHMPFLYFAFVRYDEEGNEKINV</sequence>
<proteinExistence type="predicted"/>
<feature type="transmembrane region" description="Helical" evidence="1">
    <location>
        <begin position="12"/>
        <end position="37"/>
    </location>
</feature>
<keyword evidence="1" id="KW-1133">Transmembrane helix</keyword>